<sequence length="107" mass="11740">MSARRRDISLGDAILSASSTFGRLEIPGHVCCLFWPLGGGMSFAERSEQQRRQPSYDAKLKTHHFKCFPEVENLSVAVESKCVIGGGRVCGEGGNCVQHIPHGSCYW</sequence>
<name>A0A0E9R3X1_ANGAN</name>
<accession>A0A0E9R3X1</accession>
<proteinExistence type="predicted"/>
<dbReference type="AlphaFoldDB" id="A0A0E9R3X1"/>
<reference evidence="1" key="2">
    <citation type="journal article" date="2015" name="Fish Shellfish Immunol.">
        <title>Early steps in the European eel (Anguilla anguilla)-Vibrio vulnificus interaction in the gills: Role of the RtxA13 toxin.</title>
        <authorList>
            <person name="Callol A."/>
            <person name="Pajuelo D."/>
            <person name="Ebbesson L."/>
            <person name="Teles M."/>
            <person name="MacKenzie S."/>
            <person name="Amaro C."/>
        </authorList>
    </citation>
    <scope>NUCLEOTIDE SEQUENCE</scope>
</reference>
<dbReference type="EMBL" id="GBXM01084783">
    <property type="protein sequence ID" value="JAH23794.1"/>
    <property type="molecule type" value="Transcribed_RNA"/>
</dbReference>
<reference evidence="1" key="1">
    <citation type="submission" date="2014-11" db="EMBL/GenBank/DDBJ databases">
        <authorList>
            <person name="Amaro Gonzalez C."/>
        </authorList>
    </citation>
    <scope>NUCLEOTIDE SEQUENCE</scope>
</reference>
<organism evidence="1">
    <name type="scientific">Anguilla anguilla</name>
    <name type="common">European freshwater eel</name>
    <name type="synonym">Muraena anguilla</name>
    <dbReference type="NCBI Taxonomy" id="7936"/>
    <lineage>
        <taxon>Eukaryota</taxon>
        <taxon>Metazoa</taxon>
        <taxon>Chordata</taxon>
        <taxon>Craniata</taxon>
        <taxon>Vertebrata</taxon>
        <taxon>Euteleostomi</taxon>
        <taxon>Actinopterygii</taxon>
        <taxon>Neopterygii</taxon>
        <taxon>Teleostei</taxon>
        <taxon>Anguilliformes</taxon>
        <taxon>Anguillidae</taxon>
        <taxon>Anguilla</taxon>
    </lineage>
</organism>
<evidence type="ECO:0000313" key="1">
    <source>
        <dbReference type="EMBL" id="JAH23794.1"/>
    </source>
</evidence>
<protein>
    <submittedName>
        <fullName evidence="1">Uncharacterized protein</fullName>
    </submittedName>
</protein>